<name>A0A3M0CHK8_9PROT</name>
<sequence>MTRIITVLVALFVVALVVVYFQLNNLIKTGAETAGPDLLQVDVGVEAVDLSLFSGEATVRGLSIGQPDGFGEGPMASLGQLDMKVRPATLLSNHIIIDHIVIDALLLDARLKSGASNFQALQENIAKMLPAEPAAAPSETVLTIHRMEVSSPRVKLDNEGMIDVNEDITLAGFTLTDLGTDEQGLAPGEIARHVMDVLEPQIAKAMIEAGMKNQLKDLGKDLGKSLDEDTRQKLEKGIGGVIGLLKKKDKADDGGNR</sequence>
<dbReference type="PANTHER" id="PTHR30441:SF8">
    <property type="entry name" value="DUF748 DOMAIN-CONTAINING PROTEIN"/>
    <property type="match status" value="1"/>
</dbReference>
<comment type="caution">
    <text evidence="1">The sequence shown here is derived from an EMBL/GenBank/DDBJ whole genome shotgun (WGS) entry which is preliminary data.</text>
</comment>
<dbReference type="EMBL" id="REFR01000014">
    <property type="protein sequence ID" value="RMB02663.1"/>
    <property type="molecule type" value="Genomic_DNA"/>
</dbReference>
<dbReference type="InterPro" id="IPR052894">
    <property type="entry name" value="AsmA-related"/>
</dbReference>
<proteinExistence type="predicted"/>
<dbReference type="GO" id="GO:0090313">
    <property type="term" value="P:regulation of protein targeting to membrane"/>
    <property type="evidence" value="ECO:0007669"/>
    <property type="project" value="TreeGrafter"/>
</dbReference>
<dbReference type="GO" id="GO:0005886">
    <property type="term" value="C:plasma membrane"/>
    <property type="evidence" value="ECO:0007669"/>
    <property type="project" value="TreeGrafter"/>
</dbReference>
<dbReference type="PANTHER" id="PTHR30441">
    <property type="entry name" value="DUF748 DOMAIN-CONTAINING PROTEIN"/>
    <property type="match status" value="1"/>
</dbReference>
<reference evidence="1 2" key="1">
    <citation type="submission" date="2018-10" db="EMBL/GenBank/DDBJ databases">
        <title>Genomic Encyclopedia of Archaeal and Bacterial Type Strains, Phase II (KMG-II): from individual species to whole genera.</title>
        <authorList>
            <person name="Goeker M."/>
        </authorList>
    </citation>
    <scope>NUCLEOTIDE SEQUENCE [LARGE SCALE GENOMIC DNA]</scope>
    <source>
        <strain evidence="1 2">DSM 25217</strain>
    </source>
</reference>
<dbReference type="InParanoid" id="A0A3M0CHK8"/>
<dbReference type="InterPro" id="IPR008023">
    <property type="entry name" value="DUF748"/>
</dbReference>
<dbReference type="Proteomes" id="UP000271227">
    <property type="component" value="Unassembled WGS sequence"/>
</dbReference>
<evidence type="ECO:0000313" key="2">
    <source>
        <dbReference type="Proteomes" id="UP000271227"/>
    </source>
</evidence>
<organism evidence="1 2">
    <name type="scientific">Eilatimonas milleporae</name>
    <dbReference type="NCBI Taxonomy" id="911205"/>
    <lineage>
        <taxon>Bacteria</taxon>
        <taxon>Pseudomonadati</taxon>
        <taxon>Pseudomonadota</taxon>
        <taxon>Alphaproteobacteria</taxon>
        <taxon>Kordiimonadales</taxon>
        <taxon>Kordiimonadaceae</taxon>
        <taxon>Eilatimonas</taxon>
    </lineage>
</organism>
<dbReference type="RefSeq" id="WP_121939680.1">
    <property type="nucleotide sequence ID" value="NZ_REFR01000014.1"/>
</dbReference>
<accession>A0A3M0CHK8</accession>
<protein>
    <submittedName>
        <fullName evidence="1">AsmA-like protein</fullName>
    </submittedName>
</protein>
<evidence type="ECO:0000313" key="1">
    <source>
        <dbReference type="EMBL" id="RMB02663.1"/>
    </source>
</evidence>
<dbReference type="OrthoDB" id="8480145at2"/>
<gene>
    <name evidence="1" type="ORF">BXY39_3013</name>
</gene>
<keyword evidence="2" id="KW-1185">Reference proteome</keyword>
<dbReference type="AlphaFoldDB" id="A0A3M0CHK8"/>
<dbReference type="Pfam" id="PF05359">
    <property type="entry name" value="DUF748"/>
    <property type="match status" value="1"/>
</dbReference>